<keyword evidence="8" id="KW-1185">Reference proteome</keyword>
<proteinExistence type="inferred from homology"/>
<evidence type="ECO:0000256" key="5">
    <source>
        <dbReference type="SAM" id="SignalP"/>
    </source>
</evidence>
<evidence type="ECO:0000256" key="2">
    <source>
        <dbReference type="ARBA" id="ARBA00023295"/>
    </source>
</evidence>
<feature type="chain" id="PRO_5045842629" description="GH18 domain-containing protein" evidence="5">
    <location>
        <begin position="33"/>
        <end position="304"/>
    </location>
</feature>
<feature type="signal peptide" evidence="5">
    <location>
        <begin position="1"/>
        <end position="32"/>
    </location>
</feature>
<keyword evidence="1 3" id="KW-0378">Hydrolase</keyword>
<dbReference type="SUPFAM" id="SSF51445">
    <property type="entry name" value="(Trans)glycosidases"/>
    <property type="match status" value="1"/>
</dbReference>
<dbReference type="PROSITE" id="PS51910">
    <property type="entry name" value="GH18_2"/>
    <property type="match status" value="1"/>
</dbReference>
<reference evidence="7 8" key="1">
    <citation type="submission" date="2021-03" db="EMBL/GenBank/DDBJ databases">
        <title>Sequencing the genomes of 1000 actinobacteria strains.</title>
        <authorList>
            <person name="Klenk H.-P."/>
        </authorList>
    </citation>
    <scope>NUCLEOTIDE SEQUENCE [LARGE SCALE GENOMIC DNA]</scope>
    <source>
        <strain evidence="7 8">DSM 14564</strain>
    </source>
</reference>
<dbReference type="RefSeq" id="WP_209888616.1">
    <property type="nucleotide sequence ID" value="NZ_BAAAJV010000023.1"/>
</dbReference>
<evidence type="ECO:0000313" key="7">
    <source>
        <dbReference type="EMBL" id="MBP2408303.1"/>
    </source>
</evidence>
<dbReference type="InterPro" id="IPR017853">
    <property type="entry name" value="GH"/>
</dbReference>
<comment type="similarity">
    <text evidence="4">Belongs to the glycosyl hydrolase 18 family.</text>
</comment>
<name>A0ABS4YHN0_9MICO</name>
<dbReference type="EMBL" id="JAGIOC010000001">
    <property type="protein sequence ID" value="MBP2408303.1"/>
    <property type="molecule type" value="Genomic_DNA"/>
</dbReference>
<dbReference type="PROSITE" id="PS51318">
    <property type="entry name" value="TAT"/>
    <property type="match status" value="1"/>
</dbReference>
<dbReference type="NCBIfam" id="NF045482">
    <property type="entry name" value="Endoglyc_H"/>
    <property type="match status" value="1"/>
</dbReference>
<evidence type="ECO:0000313" key="8">
    <source>
        <dbReference type="Proteomes" id="UP000698222"/>
    </source>
</evidence>
<sequence>MAAISRRTMLAGTGGLALGGLSAAALAGPAQADPVRRPGRSPVSIAYIEVNDNTLENVGRYTLDDGSAAFDVAVIFAANINYDGERAYLHLNENVQHVLDHGDTLVRPLQELGIKVTLSVLGNHQGAGFANFPDAHAADRFAQEVATTVRRYGLDGVDLDDEWVEYGKNGTGMPNEHSFVDLVESLRKHLPNKLISFYVIGPAAEHQVFEGRRVGDAIDYAWNPYYGAFLDLDVPGLPRSRYGAAAVDFRAGSATTPELVGDFAERTLEGGYGALVTYQLQPSDQSELVSAFTGPFYGSTAQYG</sequence>
<dbReference type="InterPro" id="IPR001579">
    <property type="entry name" value="Glyco_hydro_18_chit_AS"/>
</dbReference>
<evidence type="ECO:0000259" key="6">
    <source>
        <dbReference type="PROSITE" id="PS51910"/>
    </source>
</evidence>
<accession>A0ABS4YHN0</accession>
<protein>
    <recommendedName>
        <fullName evidence="6">GH18 domain-containing protein</fullName>
    </recommendedName>
</protein>
<evidence type="ECO:0000256" key="1">
    <source>
        <dbReference type="ARBA" id="ARBA00022801"/>
    </source>
</evidence>
<keyword evidence="5" id="KW-0732">Signal</keyword>
<evidence type="ECO:0000256" key="3">
    <source>
        <dbReference type="RuleBase" id="RU000489"/>
    </source>
</evidence>
<comment type="caution">
    <text evidence="7">The sequence shown here is derived from an EMBL/GenBank/DDBJ whole genome shotgun (WGS) entry which is preliminary data.</text>
</comment>
<dbReference type="InterPro" id="IPR006311">
    <property type="entry name" value="TAT_signal"/>
</dbReference>
<dbReference type="Proteomes" id="UP000698222">
    <property type="component" value="Unassembled WGS sequence"/>
</dbReference>
<dbReference type="PROSITE" id="PS01095">
    <property type="entry name" value="GH18_1"/>
    <property type="match status" value="1"/>
</dbReference>
<dbReference type="Gene3D" id="3.20.20.80">
    <property type="entry name" value="Glycosidases"/>
    <property type="match status" value="1"/>
</dbReference>
<dbReference type="InterPro" id="IPR054861">
    <property type="entry name" value="Endoglyc_H"/>
</dbReference>
<keyword evidence="2 3" id="KW-0326">Glycosidase</keyword>
<gene>
    <name evidence="7" type="ORF">JOF44_001206</name>
</gene>
<dbReference type="InterPro" id="IPR001223">
    <property type="entry name" value="Glyco_hydro18_cat"/>
</dbReference>
<dbReference type="Pfam" id="PF00704">
    <property type="entry name" value="Glyco_hydro_18"/>
    <property type="match status" value="1"/>
</dbReference>
<evidence type="ECO:0000256" key="4">
    <source>
        <dbReference type="RuleBase" id="RU004453"/>
    </source>
</evidence>
<organism evidence="7 8">
    <name type="scientific">Brachybacterium fresconis</name>
    <dbReference type="NCBI Taxonomy" id="173363"/>
    <lineage>
        <taxon>Bacteria</taxon>
        <taxon>Bacillati</taxon>
        <taxon>Actinomycetota</taxon>
        <taxon>Actinomycetes</taxon>
        <taxon>Micrococcales</taxon>
        <taxon>Dermabacteraceae</taxon>
        <taxon>Brachybacterium</taxon>
    </lineage>
</organism>
<feature type="domain" description="GH18" evidence="6">
    <location>
        <begin position="42"/>
        <end position="299"/>
    </location>
</feature>